<dbReference type="InterPro" id="IPR027277">
    <property type="entry name" value="NadC/ModD"/>
</dbReference>
<dbReference type="FunFam" id="3.20.20.70:FF:000030">
    <property type="entry name" value="Nicotinate-nucleotide pyrophosphorylase, carboxylating"/>
    <property type="match status" value="1"/>
</dbReference>
<dbReference type="Gene3D" id="3.20.20.70">
    <property type="entry name" value="Aldolase class I"/>
    <property type="match status" value="1"/>
</dbReference>
<organism evidence="10">
    <name type="scientific">Staphylothermus marinus</name>
    <dbReference type="NCBI Taxonomy" id="2280"/>
    <lineage>
        <taxon>Archaea</taxon>
        <taxon>Thermoproteota</taxon>
        <taxon>Thermoprotei</taxon>
        <taxon>Desulfurococcales</taxon>
        <taxon>Desulfurococcaceae</taxon>
        <taxon>Staphylothermus</taxon>
    </lineage>
</organism>
<feature type="binding site" evidence="7">
    <location>
        <position position="94"/>
    </location>
    <ligand>
        <name>substrate</name>
    </ligand>
</feature>
<gene>
    <name evidence="10" type="primary">nadC</name>
    <name evidence="11" type="ORF">ENU09_02945</name>
    <name evidence="10" type="ORF">ENU14_03515</name>
</gene>
<dbReference type="EMBL" id="DTBE01000075">
    <property type="protein sequence ID" value="HGQ59655.1"/>
    <property type="molecule type" value="Genomic_DNA"/>
</dbReference>
<evidence type="ECO:0000256" key="3">
    <source>
        <dbReference type="ARBA" id="ARBA00022642"/>
    </source>
</evidence>
<feature type="binding site" evidence="7">
    <location>
        <begin position="129"/>
        <end position="131"/>
    </location>
    <ligand>
        <name>substrate</name>
    </ligand>
</feature>
<protein>
    <recommendedName>
        <fullName evidence="6">Nicotinate-nucleotide pyrophosphorylase [carboxylating]</fullName>
        <ecNumber evidence="6">2.4.2.19</ecNumber>
    </recommendedName>
    <alternativeName>
        <fullName evidence="6">Quinolinate phosphoribosyltransferase [decarboxylating]</fullName>
    </alternativeName>
</protein>
<dbReference type="GO" id="GO:0005737">
    <property type="term" value="C:cytoplasm"/>
    <property type="evidence" value="ECO:0007669"/>
    <property type="project" value="TreeGrafter"/>
</dbReference>
<keyword evidence="3 6" id="KW-0662">Pyridine nucleotide biosynthesis</keyword>
<evidence type="ECO:0000259" key="8">
    <source>
        <dbReference type="Pfam" id="PF01729"/>
    </source>
</evidence>
<dbReference type="EC" id="2.4.2.19" evidence="6"/>
<comment type="pathway">
    <text evidence="1 6">Cofactor biosynthesis; NAD(+) biosynthesis; nicotinate D-ribonucleotide from quinolinate: step 1/1.</text>
</comment>
<feature type="domain" description="Quinolinate phosphoribosyl transferase C-terminal" evidence="8">
    <location>
        <begin position="106"/>
        <end position="278"/>
    </location>
</feature>
<dbReference type="GO" id="GO:0034213">
    <property type="term" value="P:quinolinate catabolic process"/>
    <property type="evidence" value="ECO:0007669"/>
    <property type="project" value="TreeGrafter"/>
</dbReference>
<dbReference type="PANTHER" id="PTHR32179:SF3">
    <property type="entry name" value="NICOTINATE-NUCLEOTIDE PYROPHOSPHORYLASE [CARBOXYLATING]"/>
    <property type="match status" value="1"/>
</dbReference>
<dbReference type="Pfam" id="PF01729">
    <property type="entry name" value="QRPTase_C"/>
    <property type="match status" value="1"/>
</dbReference>
<evidence type="ECO:0000313" key="10">
    <source>
        <dbReference type="EMBL" id="HGM58640.1"/>
    </source>
</evidence>
<dbReference type="InterPro" id="IPR037128">
    <property type="entry name" value="Quinolinate_PRibosylTase_N_sf"/>
</dbReference>
<evidence type="ECO:0000313" key="11">
    <source>
        <dbReference type="EMBL" id="HGQ59655.1"/>
    </source>
</evidence>
<keyword evidence="4 6" id="KW-0328">Glycosyltransferase</keyword>
<dbReference type="EMBL" id="DTBJ01000024">
    <property type="protein sequence ID" value="HGM58640.1"/>
    <property type="molecule type" value="Genomic_DNA"/>
</dbReference>
<dbReference type="AlphaFoldDB" id="A0A7C4D736"/>
<dbReference type="CDD" id="cd01572">
    <property type="entry name" value="QPRTase"/>
    <property type="match status" value="1"/>
</dbReference>
<feature type="binding site" evidence="7">
    <location>
        <begin position="242"/>
        <end position="244"/>
    </location>
    <ligand>
        <name>substrate</name>
    </ligand>
</feature>
<dbReference type="GO" id="GO:0004514">
    <property type="term" value="F:nicotinate-nucleotide diphosphorylase (carboxylating) activity"/>
    <property type="evidence" value="ECO:0007669"/>
    <property type="project" value="UniProtKB-EC"/>
</dbReference>
<feature type="domain" description="Quinolinate phosphoribosyl transferase N-terminal" evidence="9">
    <location>
        <begin position="21"/>
        <end position="104"/>
    </location>
</feature>
<feature type="binding site" evidence="7">
    <location>
        <position position="214"/>
    </location>
    <ligand>
        <name>substrate</name>
    </ligand>
</feature>
<accession>A0A7C4D736</accession>
<comment type="function">
    <text evidence="6">Involved in the catabolism of quinolinic acid (QA).</text>
</comment>
<dbReference type="SUPFAM" id="SSF51690">
    <property type="entry name" value="Nicotinate/Quinolinate PRTase C-terminal domain-like"/>
    <property type="match status" value="1"/>
</dbReference>
<keyword evidence="5 6" id="KW-0808">Transferase</keyword>
<reference evidence="10" key="1">
    <citation type="journal article" date="2020" name="mSystems">
        <title>Genome- and Community-Level Interaction Insights into Carbon Utilization and Element Cycling Functions of Hydrothermarchaeota in Hydrothermal Sediment.</title>
        <authorList>
            <person name="Zhou Z."/>
            <person name="Liu Y."/>
            <person name="Xu W."/>
            <person name="Pan J."/>
            <person name="Luo Z.H."/>
            <person name="Li M."/>
        </authorList>
    </citation>
    <scope>NUCLEOTIDE SEQUENCE [LARGE SCALE GENOMIC DNA]</scope>
    <source>
        <strain evidence="11">SpSt-638</strain>
        <strain evidence="10">SpSt-642</strain>
    </source>
</reference>
<dbReference type="UniPathway" id="UPA00253">
    <property type="reaction ID" value="UER00331"/>
</dbReference>
<sequence length="284" mass="31464">MEEKIVSKFIEWLHEDDPYWDITTEALIPNNIVVKSAIIAKREGIVACIDEARLILEKLGFRIEFSVNEGSNVEPGDHILVFVGNAKKTLVIERTLLNLLMHCSGVATLAKVFVDKVREINPKVRVAITRKTLPGLRYFEKKAAWIAGCDTHRFGLSDSILIKDNHLAIIGSVREAIEQARSKSSFTKRIEIEVNNVEDAVEAVEAGADIVLLDNFKPEDVGLLIGILREKGLRDRVLIEVSGGVGLDNIAEYVKYDIDVVSVGAITHSAPALDMSLEILEVIK</sequence>
<evidence type="ECO:0000256" key="6">
    <source>
        <dbReference type="PIRNR" id="PIRNR006250"/>
    </source>
</evidence>
<dbReference type="Gene3D" id="3.90.1170.20">
    <property type="entry name" value="Quinolinate phosphoribosyl transferase, N-terminal domain"/>
    <property type="match status" value="1"/>
</dbReference>
<comment type="subunit">
    <text evidence="6">Hexamer formed by 3 homodimers.</text>
</comment>
<feature type="binding site" evidence="7">
    <location>
        <position position="193"/>
    </location>
    <ligand>
        <name>substrate</name>
    </ligand>
</feature>
<proteinExistence type="inferred from homology"/>
<dbReference type="PIRSF" id="PIRSF006250">
    <property type="entry name" value="NadC_ModD"/>
    <property type="match status" value="1"/>
</dbReference>
<dbReference type="InterPro" id="IPR002638">
    <property type="entry name" value="Quinolinate_PRibosylTrfase_C"/>
</dbReference>
<dbReference type="NCBIfam" id="TIGR00078">
    <property type="entry name" value="nadC"/>
    <property type="match status" value="1"/>
</dbReference>
<feature type="binding site" evidence="7">
    <location>
        <position position="163"/>
    </location>
    <ligand>
        <name>substrate</name>
    </ligand>
</feature>
<evidence type="ECO:0000256" key="5">
    <source>
        <dbReference type="ARBA" id="ARBA00022679"/>
    </source>
</evidence>
<dbReference type="GO" id="GO:0009435">
    <property type="term" value="P:NAD+ biosynthetic process"/>
    <property type="evidence" value="ECO:0007669"/>
    <property type="project" value="UniProtKB-UniPathway"/>
</dbReference>
<evidence type="ECO:0000256" key="2">
    <source>
        <dbReference type="ARBA" id="ARBA00009400"/>
    </source>
</evidence>
<feature type="binding site" evidence="7">
    <location>
        <begin position="263"/>
        <end position="265"/>
    </location>
    <ligand>
        <name>substrate</name>
    </ligand>
</feature>
<dbReference type="InterPro" id="IPR022412">
    <property type="entry name" value="Quinolinate_PRibosylTrfase_N"/>
</dbReference>
<feature type="binding site" evidence="7">
    <location>
        <position position="153"/>
    </location>
    <ligand>
        <name>substrate</name>
    </ligand>
</feature>
<comment type="similarity">
    <text evidence="2 6">Belongs to the NadC/ModD family.</text>
</comment>
<evidence type="ECO:0000259" key="9">
    <source>
        <dbReference type="Pfam" id="PF02749"/>
    </source>
</evidence>
<dbReference type="PANTHER" id="PTHR32179">
    <property type="entry name" value="NICOTINATE-NUCLEOTIDE PYROPHOSPHORYLASE [CARBOXYLATING]"/>
    <property type="match status" value="1"/>
</dbReference>
<dbReference type="Pfam" id="PF02749">
    <property type="entry name" value="QRPTase_N"/>
    <property type="match status" value="1"/>
</dbReference>
<evidence type="ECO:0000256" key="7">
    <source>
        <dbReference type="PIRSR" id="PIRSR006250-1"/>
    </source>
</evidence>
<comment type="caution">
    <text evidence="10">The sequence shown here is derived from an EMBL/GenBank/DDBJ whole genome shotgun (WGS) entry which is preliminary data.</text>
</comment>
<dbReference type="InterPro" id="IPR036068">
    <property type="entry name" value="Nicotinate_pribotase-like_C"/>
</dbReference>
<dbReference type="InterPro" id="IPR004393">
    <property type="entry name" value="NadC"/>
</dbReference>
<dbReference type="InterPro" id="IPR013785">
    <property type="entry name" value="Aldolase_TIM"/>
</dbReference>
<comment type="catalytic activity">
    <reaction evidence="6">
        <text>nicotinate beta-D-ribonucleotide + CO2 + diphosphate = quinolinate + 5-phospho-alpha-D-ribose 1-diphosphate + 2 H(+)</text>
        <dbReference type="Rhea" id="RHEA:12733"/>
        <dbReference type="ChEBI" id="CHEBI:15378"/>
        <dbReference type="ChEBI" id="CHEBI:16526"/>
        <dbReference type="ChEBI" id="CHEBI:29959"/>
        <dbReference type="ChEBI" id="CHEBI:33019"/>
        <dbReference type="ChEBI" id="CHEBI:57502"/>
        <dbReference type="ChEBI" id="CHEBI:58017"/>
        <dbReference type="EC" id="2.4.2.19"/>
    </reaction>
</comment>
<evidence type="ECO:0000256" key="1">
    <source>
        <dbReference type="ARBA" id="ARBA00004893"/>
    </source>
</evidence>
<dbReference type="SUPFAM" id="SSF54675">
    <property type="entry name" value="Nicotinate/Quinolinate PRTase N-terminal domain-like"/>
    <property type="match status" value="1"/>
</dbReference>
<evidence type="ECO:0000256" key="4">
    <source>
        <dbReference type="ARBA" id="ARBA00022676"/>
    </source>
</evidence>
<name>A0A7C4D736_STAMA</name>